<protein>
    <recommendedName>
        <fullName evidence="2">PRC-barrel domain-containing protein</fullName>
    </recommendedName>
</protein>
<dbReference type="Proteomes" id="UP000600449">
    <property type="component" value="Unassembled WGS sequence"/>
</dbReference>
<evidence type="ECO:0000313" key="4">
    <source>
        <dbReference type="Proteomes" id="UP000600449"/>
    </source>
</evidence>
<dbReference type="AlphaFoldDB" id="A0A917QA15"/>
<dbReference type="Gene3D" id="3.90.50.10">
    <property type="entry name" value="Photosynthetic Reaction Center, subunit H, domain 2"/>
    <property type="match status" value="1"/>
</dbReference>
<dbReference type="InterPro" id="IPR011033">
    <property type="entry name" value="PRC_barrel-like_sf"/>
</dbReference>
<feature type="signal peptide" evidence="1">
    <location>
        <begin position="1"/>
        <end position="26"/>
    </location>
</feature>
<name>A0A917QA15_9HYPH</name>
<dbReference type="GO" id="GO:0019684">
    <property type="term" value="P:photosynthesis, light reaction"/>
    <property type="evidence" value="ECO:0007669"/>
    <property type="project" value="InterPro"/>
</dbReference>
<dbReference type="PROSITE" id="PS51257">
    <property type="entry name" value="PROKAR_LIPOPROTEIN"/>
    <property type="match status" value="1"/>
</dbReference>
<evidence type="ECO:0000259" key="2">
    <source>
        <dbReference type="Pfam" id="PF05239"/>
    </source>
</evidence>
<evidence type="ECO:0000256" key="1">
    <source>
        <dbReference type="SAM" id="SignalP"/>
    </source>
</evidence>
<sequence>MRKTRTANLTAALVAAACLSAAPALAQQGSGPVTGEPVETLGNRLLPVPGPEDREFLVSNLEGAPVALGDDSRVGTVQDVVVGLEEQRSLVVAYDDRLGGRTVLLPLSEVIVRNDRLIAAYTLNQLRALPTLNDYEAANLSPIAEDVAIRLRRSDLDFPETEGAREYDPTEN</sequence>
<dbReference type="EMBL" id="BMMF01000007">
    <property type="protein sequence ID" value="GGK38820.1"/>
    <property type="molecule type" value="Genomic_DNA"/>
</dbReference>
<gene>
    <name evidence="3" type="ORF">GCM10011322_27380</name>
</gene>
<accession>A0A917QA15</accession>
<comment type="caution">
    <text evidence="3">The sequence shown here is derived from an EMBL/GenBank/DDBJ whole genome shotgun (WGS) entry which is preliminary data.</text>
</comment>
<organism evidence="3 4">
    <name type="scientific">Salinarimonas ramus</name>
    <dbReference type="NCBI Taxonomy" id="690164"/>
    <lineage>
        <taxon>Bacteria</taxon>
        <taxon>Pseudomonadati</taxon>
        <taxon>Pseudomonadota</taxon>
        <taxon>Alphaproteobacteria</taxon>
        <taxon>Hyphomicrobiales</taxon>
        <taxon>Salinarimonadaceae</taxon>
        <taxon>Salinarimonas</taxon>
    </lineage>
</organism>
<keyword evidence="4" id="KW-1185">Reference proteome</keyword>
<dbReference type="GO" id="GO:0030077">
    <property type="term" value="C:plasma membrane light-harvesting complex"/>
    <property type="evidence" value="ECO:0007669"/>
    <property type="project" value="InterPro"/>
</dbReference>
<dbReference type="SUPFAM" id="SSF50346">
    <property type="entry name" value="PRC-barrel domain"/>
    <property type="match status" value="1"/>
</dbReference>
<dbReference type="InterPro" id="IPR014747">
    <property type="entry name" value="Bac_photo_RC_H_C"/>
</dbReference>
<dbReference type="InterPro" id="IPR027275">
    <property type="entry name" value="PRC-brl_dom"/>
</dbReference>
<evidence type="ECO:0000313" key="3">
    <source>
        <dbReference type="EMBL" id="GGK38820.1"/>
    </source>
</evidence>
<feature type="chain" id="PRO_5037575277" description="PRC-barrel domain-containing protein" evidence="1">
    <location>
        <begin position="27"/>
        <end position="172"/>
    </location>
</feature>
<dbReference type="RefSeq" id="WP_188913792.1">
    <property type="nucleotide sequence ID" value="NZ_BMMF01000007.1"/>
</dbReference>
<dbReference type="Pfam" id="PF05239">
    <property type="entry name" value="PRC"/>
    <property type="match status" value="1"/>
</dbReference>
<keyword evidence="1" id="KW-0732">Signal</keyword>
<feature type="domain" description="PRC-barrel" evidence="2">
    <location>
        <begin position="54"/>
        <end position="119"/>
    </location>
</feature>
<proteinExistence type="predicted"/>
<reference evidence="3 4" key="1">
    <citation type="journal article" date="2014" name="Int. J. Syst. Evol. Microbiol.">
        <title>Complete genome sequence of Corynebacterium casei LMG S-19264T (=DSM 44701T), isolated from a smear-ripened cheese.</title>
        <authorList>
            <consortium name="US DOE Joint Genome Institute (JGI-PGF)"/>
            <person name="Walter F."/>
            <person name="Albersmeier A."/>
            <person name="Kalinowski J."/>
            <person name="Ruckert C."/>
        </authorList>
    </citation>
    <scope>NUCLEOTIDE SEQUENCE [LARGE SCALE GENOMIC DNA]</scope>
    <source>
        <strain evidence="3 4">CGMCC 1.9161</strain>
    </source>
</reference>